<feature type="compositionally biased region" description="Acidic residues" evidence="2">
    <location>
        <begin position="499"/>
        <end position="510"/>
    </location>
</feature>
<dbReference type="Pfam" id="PF19031">
    <property type="entry name" value="Intu_longin_1"/>
    <property type="match status" value="1"/>
</dbReference>
<evidence type="ECO:0000313" key="4">
    <source>
        <dbReference type="EMBL" id="KAK3378588.1"/>
    </source>
</evidence>
<dbReference type="InterPro" id="IPR013176">
    <property type="entry name" value="Ccz1"/>
</dbReference>
<feature type="region of interest" description="Disordered" evidence="2">
    <location>
        <begin position="733"/>
        <end position="758"/>
    </location>
</feature>
<gene>
    <name evidence="4" type="ORF">B0H63DRAFT_251885</name>
</gene>
<proteinExistence type="inferred from homology"/>
<feature type="compositionally biased region" description="Basic and acidic residues" evidence="2">
    <location>
        <begin position="537"/>
        <end position="547"/>
    </location>
</feature>
<reference evidence="4" key="2">
    <citation type="submission" date="2023-06" db="EMBL/GenBank/DDBJ databases">
        <authorList>
            <consortium name="Lawrence Berkeley National Laboratory"/>
            <person name="Haridas S."/>
            <person name="Hensen N."/>
            <person name="Bonometti L."/>
            <person name="Westerberg I."/>
            <person name="Brannstrom I.O."/>
            <person name="Guillou S."/>
            <person name="Cros-Aarteil S."/>
            <person name="Calhoun S."/>
            <person name="Kuo A."/>
            <person name="Mondo S."/>
            <person name="Pangilinan J."/>
            <person name="Riley R."/>
            <person name="LaButti K."/>
            <person name="Andreopoulos B."/>
            <person name="Lipzen A."/>
            <person name="Chen C."/>
            <person name="Yanf M."/>
            <person name="Daum C."/>
            <person name="Ng V."/>
            <person name="Clum A."/>
            <person name="Steindorff A."/>
            <person name="Ohm R."/>
            <person name="Martin F."/>
            <person name="Silar P."/>
            <person name="Natvig D."/>
            <person name="Lalanne C."/>
            <person name="Gautier V."/>
            <person name="Ament-velasquez S.L."/>
            <person name="Kruys A."/>
            <person name="Hutchinson M.I."/>
            <person name="Powell A.J."/>
            <person name="Barry K."/>
            <person name="Miller A.N."/>
            <person name="Grigoriev I.V."/>
            <person name="Debuchy R."/>
            <person name="Gladieux P."/>
            <person name="Thoren M.H."/>
            <person name="Johannesson H."/>
        </authorList>
    </citation>
    <scope>NUCLEOTIDE SEQUENCE</scope>
    <source>
        <strain evidence="4">CBS 232.78</strain>
    </source>
</reference>
<organism evidence="4 5">
    <name type="scientific">Podospora didyma</name>
    <dbReference type="NCBI Taxonomy" id="330526"/>
    <lineage>
        <taxon>Eukaryota</taxon>
        <taxon>Fungi</taxon>
        <taxon>Dikarya</taxon>
        <taxon>Ascomycota</taxon>
        <taxon>Pezizomycotina</taxon>
        <taxon>Sordariomycetes</taxon>
        <taxon>Sordariomycetidae</taxon>
        <taxon>Sordariales</taxon>
        <taxon>Podosporaceae</taxon>
        <taxon>Podospora</taxon>
    </lineage>
</organism>
<dbReference type="PANTHER" id="PTHR13056">
    <property type="entry name" value="VACUOLAR FUSION PROTEIN CCZ1 HOMOLOG-RELATED"/>
    <property type="match status" value="1"/>
</dbReference>
<feature type="region of interest" description="Disordered" evidence="2">
    <location>
        <begin position="47"/>
        <end position="77"/>
    </location>
</feature>
<dbReference type="GO" id="GO:0035658">
    <property type="term" value="C:Mon1-Ccz1 complex"/>
    <property type="evidence" value="ECO:0007669"/>
    <property type="project" value="InterPro"/>
</dbReference>
<reference evidence="4" key="1">
    <citation type="journal article" date="2023" name="Mol. Phylogenet. Evol.">
        <title>Genome-scale phylogeny and comparative genomics of the fungal order Sordariales.</title>
        <authorList>
            <person name="Hensen N."/>
            <person name="Bonometti L."/>
            <person name="Westerberg I."/>
            <person name="Brannstrom I.O."/>
            <person name="Guillou S."/>
            <person name="Cros-Aarteil S."/>
            <person name="Calhoun S."/>
            <person name="Haridas S."/>
            <person name="Kuo A."/>
            <person name="Mondo S."/>
            <person name="Pangilinan J."/>
            <person name="Riley R."/>
            <person name="LaButti K."/>
            <person name="Andreopoulos B."/>
            <person name="Lipzen A."/>
            <person name="Chen C."/>
            <person name="Yan M."/>
            <person name="Daum C."/>
            <person name="Ng V."/>
            <person name="Clum A."/>
            <person name="Steindorff A."/>
            <person name="Ohm R.A."/>
            <person name="Martin F."/>
            <person name="Silar P."/>
            <person name="Natvig D.O."/>
            <person name="Lalanne C."/>
            <person name="Gautier V."/>
            <person name="Ament-Velasquez S.L."/>
            <person name="Kruys A."/>
            <person name="Hutchinson M.I."/>
            <person name="Powell A.J."/>
            <person name="Barry K."/>
            <person name="Miller A.N."/>
            <person name="Grigoriev I.V."/>
            <person name="Debuchy R."/>
            <person name="Gladieux P."/>
            <person name="Hiltunen Thoren M."/>
            <person name="Johannesson H."/>
        </authorList>
    </citation>
    <scope>NUCLEOTIDE SEQUENCE</scope>
    <source>
        <strain evidence="4">CBS 232.78</strain>
    </source>
</reference>
<accession>A0AAE0KLC9</accession>
<feature type="region of interest" description="Disordered" evidence="2">
    <location>
        <begin position="536"/>
        <end position="567"/>
    </location>
</feature>
<feature type="region of interest" description="Disordered" evidence="2">
    <location>
        <begin position="499"/>
        <end position="520"/>
    </location>
</feature>
<feature type="compositionally biased region" description="Basic residues" evidence="2">
    <location>
        <begin position="52"/>
        <end position="61"/>
    </location>
</feature>
<feature type="compositionally biased region" description="Polar residues" evidence="2">
    <location>
        <begin position="383"/>
        <end position="411"/>
    </location>
</feature>
<evidence type="ECO:0000256" key="1">
    <source>
        <dbReference type="ARBA" id="ARBA00005352"/>
    </source>
</evidence>
<evidence type="ECO:0000259" key="3">
    <source>
        <dbReference type="Pfam" id="PF19031"/>
    </source>
</evidence>
<protein>
    <recommendedName>
        <fullName evidence="3">CCZ1/INTU/HSP4 first Longin domain-containing protein</fullName>
    </recommendedName>
</protein>
<dbReference type="PANTHER" id="PTHR13056:SF0">
    <property type="entry name" value="VACUOLAR FUSION PROTEIN CCZ1 HOMOLOG-RELATED"/>
    <property type="match status" value="1"/>
</dbReference>
<name>A0AAE0KLC9_9PEZI</name>
<comment type="caution">
    <text evidence="4">The sequence shown here is derived from an EMBL/GenBank/DDBJ whole genome shotgun (WGS) entry which is preliminary data.</text>
</comment>
<keyword evidence="5" id="KW-1185">Reference proteome</keyword>
<feature type="compositionally biased region" description="Basic and acidic residues" evidence="2">
    <location>
        <begin position="555"/>
        <end position="567"/>
    </location>
</feature>
<feature type="domain" description="CCZ1/INTU/HSP4 first Longin" evidence="3">
    <location>
        <begin position="21"/>
        <end position="132"/>
    </location>
</feature>
<dbReference type="GO" id="GO:0016192">
    <property type="term" value="P:vesicle-mediated transport"/>
    <property type="evidence" value="ECO:0007669"/>
    <property type="project" value="InterPro"/>
</dbReference>
<evidence type="ECO:0000313" key="5">
    <source>
        <dbReference type="Proteomes" id="UP001285441"/>
    </source>
</evidence>
<dbReference type="Proteomes" id="UP001285441">
    <property type="component" value="Unassembled WGS sequence"/>
</dbReference>
<sequence>MAAAIPLSPSSPSIVPAQLGFLAIYNPSLGATDKTIDDQIVYYASVNTQSGPKRRRHRGNASRRNAGRPTEALSKEERNERLRHIGLAQAMVEFGKSFSGGISVDTIDTERSRVVLHELEPGWWILASIDLTHLPKSKTLSTSPPPAPDKGKFAAESPSLDLDEQFEFSSREVKPASLLLQDLLRAHSVFLLHHASSLSALFVRTQRVKFTSILGRYWDLFLSTWNVLLHGNPACSAFGGIKIAACGELGIGVGEEERGSGEREVLEGLVGRMEGLVDLIVGKFGDDDVHPDELRESYDEAGQWLGTGNEVGAEDGSVFLGVGAISRHSLRALTWWMEDCYTWGENAYGVLESPTAIRPPPRKKRSANKKTATSEASAPIASRNLTKAQPQSGDAQSTVFSKLNKRSSVGSSEPELSPGLSVADPGHSGAGMDRIFNYLKLGYGTSWTLSNSTPAEHGDVSHDATAKLSEVTDTAGVVKHAPDASAGRFLVGLMGNIEESENTGDVEDSTSPDQVEGSDTSPRILLRTVTVELEAEGENRPESEIVKDLGSQEDMESKNNEEGHEKKNSVASFDIQDLNKTKKLRIVVYASRPFIFVFLFQLHTESLPFEAFYRSLHHQLTPLRKPLTNSTAYRPGRPDVGSAISAQICDLVWDPRFLTIHSTIPNIPDPVTPAAAQPPAPWNRIEALNIHNQILNMFITTREDLSGFERTCKTSRGWWIVWNRIFEQVQQRRESGDVSDDLNESEISSGYGDDEEATKWPKPELVITKEIFLIRKASDHAGGVRGVSASYVTPGATGGWADGASRLAQGIGIDTRRYIEGLLSLNR</sequence>
<feature type="region of interest" description="Disordered" evidence="2">
    <location>
        <begin position="352"/>
        <end position="427"/>
    </location>
</feature>
<dbReference type="AlphaFoldDB" id="A0AAE0KLC9"/>
<dbReference type="InterPro" id="IPR043987">
    <property type="entry name" value="CCZ1/INTU/HSP4_longin_1"/>
</dbReference>
<comment type="similarity">
    <text evidence="1">Belongs to the CCZ1 family.</text>
</comment>
<feature type="compositionally biased region" description="Polar residues" evidence="2">
    <location>
        <begin position="511"/>
        <end position="520"/>
    </location>
</feature>
<evidence type="ECO:0000256" key="2">
    <source>
        <dbReference type="SAM" id="MobiDB-lite"/>
    </source>
</evidence>
<dbReference type="EMBL" id="JAULSW010000006">
    <property type="protein sequence ID" value="KAK3378588.1"/>
    <property type="molecule type" value="Genomic_DNA"/>
</dbReference>